<evidence type="ECO:0000256" key="1">
    <source>
        <dbReference type="ARBA" id="ARBA00022723"/>
    </source>
</evidence>
<protein>
    <recommendedName>
        <fullName evidence="6">Serine/threonine-protein phosphatase</fullName>
        <ecNumber evidence="6">3.1.3.16</ecNumber>
    </recommendedName>
</protein>
<dbReference type="GO" id="GO:0046872">
    <property type="term" value="F:metal ion binding"/>
    <property type="evidence" value="ECO:0007669"/>
    <property type="project" value="UniProtKB-KW"/>
</dbReference>
<evidence type="ECO:0000313" key="10">
    <source>
        <dbReference type="Proteomes" id="UP000092321"/>
    </source>
</evidence>
<name>A0A1B7TFA0_9ASCO</name>
<evidence type="ECO:0000256" key="2">
    <source>
        <dbReference type="ARBA" id="ARBA00022801"/>
    </source>
</evidence>
<dbReference type="PROSITE" id="PS00125">
    <property type="entry name" value="SER_THR_PHOSPHATASE"/>
    <property type="match status" value="1"/>
</dbReference>
<organism evidence="9 10">
    <name type="scientific">Hanseniaspora valbyensis NRRL Y-1626</name>
    <dbReference type="NCBI Taxonomy" id="766949"/>
    <lineage>
        <taxon>Eukaryota</taxon>
        <taxon>Fungi</taxon>
        <taxon>Dikarya</taxon>
        <taxon>Ascomycota</taxon>
        <taxon>Saccharomycotina</taxon>
        <taxon>Saccharomycetes</taxon>
        <taxon>Saccharomycodales</taxon>
        <taxon>Saccharomycodaceae</taxon>
        <taxon>Hanseniaspora</taxon>
    </lineage>
</organism>
<dbReference type="PANTHER" id="PTHR45619">
    <property type="entry name" value="SERINE/THREONINE-PROTEIN PHOSPHATASE PP2A-RELATED"/>
    <property type="match status" value="1"/>
</dbReference>
<feature type="domain" description="Serine/threonine specific protein phosphatases" evidence="8">
    <location>
        <begin position="117"/>
        <end position="122"/>
    </location>
</feature>
<dbReference type="Proteomes" id="UP000092321">
    <property type="component" value="Unassembled WGS sequence"/>
</dbReference>
<sequence>MDLLLLTTSPEDLDICLELLYAGQILPCLTIESICNSLKELLIKDLNVLQLSTPITIVGDIHGQFHDLLEIFNIGGYIPETNYLFLGDYVDRGLYSLETIMLLLVLKLRYPNRIALLRGNHESRQITQSYGFYNECLNKYASGLGEGVAVWKHITSVFDFLSLAAKIDNEIFCVHGGLSPNIQTVEQINVIDRFKEIPHDGPMADLVWSDPENFLQMDENFQVSTRGAGYLFGEEVVKRFCVKNKLKKIFRAHQLCQEGYQEHFNGLLTTVWSAPNYCYRCGNKAVIVELNSVDSFYYNIFEESHDYKLKTDTDVLMLNPSYFTLDEDEEYYDDEEEEDDDEEEEEEEDDDSDSDSDSDEDSDEDDIYLTNDKLKNKGTDLEVVSSTKSSKNKNKNKNNDKSNSANSRRSSSISISAPDLNKLGVEVTPDTLESTPMTFPLDVFSDAYQRANSKERQVEYFL</sequence>
<evidence type="ECO:0000313" key="9">
    <source>
        <dbReference type="EMBL" id="OBA27429.1"/>
    </source>
</evidence>
<proteinExistence type="inferred from homology"/>
<gene>
    <name evidence="9" type="ORF">HANVADRAFT_52182</name>
</gene>
<evidence type="ECO:0000256" key="6">
    <source>
        <dbReference type="RuleBase" id="RU004273"/>
    </source>
</evidence>
<dbReference type="InterPro" id="IPR006186">
    <property type="entry name" value="Ser/Thr-sp_prot-phosphatase"/>
</dbReference>
<evidence type="ECO:0000256" key="7">
    <source>
        <dbReference type="SAM" id="MobiDB-lite"/>
    </source>
</evidence>
<dbReference type="SUPFAM" id="SSF56300">
    <property type="entry name" value="Metallo-dependent phosphatases"/>
    <property type="match status" value="1"/>
</dbReference>
<evidence type="ECO:0000256" key="5">
    <source>
        <dbReference type="ARBA" id="ARBA00048336"/>
    </source>
</evidence>
<dbReference type="Pfam" id="PF00149">
    <property type="entry name" value="Metallophos"/>
    <property type="match status" value="1"/>
</dbReference>
<comment type="caution">
    <text evidence="9">The sequence shown here is derived from an EMBL/GenBank/DDBJ whole genome shotgun (WGS) entry which is preliminary data.</text>
</comment>
<feature type="compositionally biased region" description="Acidic residues" evidence="7">
    <location>
        <begin position="326"/>
        <end position="367"/>
    </location>
</feature>
<evidence type="ECO:0000259" key="8">
    <source>
        <dbReference type="PROSITE" id="PS00125"/>
    </source>
</evidence>
<dbReference type="InterPro" id="IPR047129">
    <property type="entry name" value="PPA2-like"/>
</dbReference>
<dbReference type="PRINTS" id="PR00114">
    <property type="entry name" value="STPHPHTASE"/>
</dbReference>
<feature type="compositionally biased region" description="Low complexity" evidence="7">
    <location>
        <begin position="401"/>
        <end position="417"/>
    </location>
</feature>
<reference evidence="10" key="1">
    <citation type="journal article" date="2016" name="Proc. Natl. Acad. Sci. U.S.A.">
        <title>Comparative genomics of biotechnologically important yeasts.</title>
        <authorList>
            <person name="Riley R."/>
            <person name="Haridas S."/>
            <person name="Wolfe K.H."/>
            <person name="Lopes M.R."/>
            <person name="Hittinger C.T."/>
            <person name="Goeker M."/>
            <person name="Salamov A.A."/>
            <person name="Wisecaver J.H."/>
            <person name="Long T.M."/>
            <person name="Calvey C.H."/>
            <person name="Aerts A.L."/>
            <person name="Barry K.W."/>
            <person name="Choi C."/>
            <person name="Clum A."/>
            <person name="Coughlan A.Y."/>
            <person name="Deshpande S."/>
            <person name="Douglass A.P."/>
            <person name="Hanson S.J."/>
            <person name="Klenk H.-P."/>
            <person name="LaButti K.M."/>
            <person name="Lapidus A."/>
            <person name="Lindquist E.A."/>
            <person name="Lipzen A.M."/>
            <person name="Meier-Kolthoff J.P."/>
            <person name="Ohm R.A."/>
            <person name="Otillar R.P."/>
            <person name="Pangilinan J.L."/>
            <person name="Peng Y."/>
            <person name="Rokas A."/>
            <person name="Rosa C.A."/>
            <person name="Scheuner C."/>
            <person name="Sibirny A.A."/>
            <person name="Slot J.C."/>
            <person name="Stielow J.B."/>
            <person name="Sun H."/>
            <person name="Kurtzman C.P."/>
            <person name="Blackwell M."/>
            <person name="Grigoriev I.V."/>
            <person name="Jeffries T.W."/>
        </authorList>
    </citation>
    <scope>NUCLEOTIDE SEQUENCE [LARGE SCALE GENOMIC DNA]</scope>
    <source>
        <strain evidence="10">NRRL Y-1626</strain>
    </source>
</reference>
<dbReference type="Gene3D" id="3.60.21.10">
    <property type="match status" value="1"/>
</dbReference>
<evidence type="ECO:0000256" key="3">
    <source>
        <dbReference type="ARBA" id="ARBA00023211"/>
    </source>
</evidence>
<dbReference type="SMART" id="SM00156">
    <property type="entry name" value="PP2Ac"/>
    <property type="match status" value="1"/>
</dbReference>
<feature type="region of interest" description="Disordered" evidence="7">
    <location>
        <begin position="326"/>
        <end position="422"/>
    </location>
</feature>
<keyword evidence="2 6" id="KW-0378">Hydrolase</keyword>
<comment type="similarity">
    <text evidence="6">Belongs to the PPP phosphatase family.</text>
</comment>
<evidence type="ECO:0000256" key="4">
    <source>
        <dbReference type="ARBA" id="ARBA00047761"/>
    </source>
</evidence>
<dbReference type="InterPro" id="IPR029052">
    <property type="entry name" value="Metallo-depent_PP-like"/>
</dbReference>
<dbReference type="EMBL" id="LXPE01000008">
    <property type="protein sequence ID" value="OBA27429.1"/>
    <property type="molecule type" value="Genomic_DNA"/>
</dbReference>
<dbReference type="AlphaFoldDB" id="A0A1B7TFA0"/>
<keyword evidence="1" id="KW-0479">Metal-binding</keyword>
<keyword evidence="3" id="KW-0464">Manganese</keyword>
<dbReference type="InterPro" id="IPR004843">
    <property type="entry name" value="Calcineurin-like_PHP"/>
</dbReference>
<dbReference type="OrthoDB" id="1930084at2759"/>
<accession>A0A1B7TFA0</accession>
<comment type="catalytic activity">
    <reaction evidence="4">
        <text>O-phospho-L-seryl-[protein] + H2O = L-seryl-[protein] + phosphate</text>
        <dbReference type="Rhea" id="RHEA:20629"/>
        <dbReference type="Rhea" id="RHEA-COMP:9863"/>
        <dbReference type="Rhea" id="RHEA-COMP:11604"/>
        <dbReference type="ChEBI" id="CHEBI:15377"/>
        <dbReference type="ChEBI" id="CHEBI:29999"/>
        <dbReference type="ChEBI" id="CHEBI:43474"/>
        <dbReference type="ChEBI" id="CHEBI:83421"/>
        <dbReference type="EC" id="3.1.3.16"/>
    </reaction>
</comment>
<dbReference type="GO" id="GO:0004722">
    <property type="term" value="F:protein serine/threonine phosphatase activity"/>
    <property type="evidence" value="ECO:0007669"/>
    <property type="project" value="UniProtKB-EC"/>
</dbReference>
<dbReference type="EC" id="3.1.3.16" evidence="6"/>
<dbReference type="CDD" id="cd07415">
    <property type="entry name" value="MPP_PP2A_PP4_PP6"/>
    <property type="match status" value="1"/>
</dbReference>
<keyword evidence="10" id="KW-1185">Reference proteome</keyword>
<comment type="catalytic activity">
    <reaction evidence="5 6">
        <text>O-phospho-L-threonyl-[protein] + H2O = L-threonyl-[protein] + phosphate</text>
        <dbReference type="Rhea" id="RHEA:47004"/>
        <dbReference type="Rhea" id="RHEA-COMP:11060"/>
        <dbReference type="Rhea" id="RHEA-COMP:11605"/>
        <dbReference type="ChEBI" id="CHEBI:15377"/>
        <dbReference type="ChEBI" id="CHEBI:30013"/>
        <dbReference type="ChEBI" id="CHEBI:43474"/>
        <dbReference type="ChEBI" id="CHEBI:61977"/>
        <dbReference type="EC" id="3.1.3.16"/>
    </reaction>
</comment>